<reference evidence="11 12" key="1">
    <citation type="submission" date="2019-12" db="EMBL/GenBank/DDBJ databases">
        <title>Nesterenkonia muleiensis sp. nov., a novel actinobacterium isolated from sap of Populus euphratica.</title>
        <authorList>
            <person name="Wang R."/>
        </authorList>
    </citation>
    <scope>NUCLEOTIDE SEQUENCE [LARGE SCALE GENOMIC DNA]</scope>
    <source>
        <strain evidence="11 12">F10</strain>
    </source>
</reference>
<evidence type="ECO:0000256" key="7">
    <source>
        <dbReference type="ARBA" id="ARBA00035120"/>
    </source>
</evidence>
<dbReference type="EMBL" id="WRPM01000051">
    <property type="protein sequence ID" value="MVT26159.1"/>
    <property type="molecule type" value="Genomic_DNA"/>
</dbReference>
<evidence type="ECO:0000256" key="3">
    <source>
        <dbReference type="ARBA" id="ARBA00022692"/>
    </source>
</evidence>
<comment type="catalytic activity">
    <reaction evidence="8">
        <text>fluoride(in) = fluoride(out)</text>
        <dbReference type="Rhea" id="RHEA:76159"/>
        <dbReference type="ChEBI" id="CHEBI:17051"/>
    </reaction>
    <physiologicalReaction direction="left-to-right" evidence="8">
        <dbReference type="Rhea" id="RHEA:76160"/>
    </physiologicalReaction>
</comment>
<dbReference type="GO" id="GO:0034220">
    <property type="term" value="P:monoatomic ion transmembrane transport"/>
    <property type="evidence" value="ECO:0007669"/>
    <property type="project" value="UniProtKB-KW"/>
</dbReference>
<keyword evidence="4 10" id="KW-1133">Transmembrane helix</keyword>
<evidence type="ECO:0000313" key="11">
    <source>
        <dbReference type="EMBL" id="MVT26159.1"/>
    </source>
</evidence>
<comment type="similarity">
    <text evidence="7 10">Belongs to the fluoride channel Fluc/FEX (TC 1.A.43) family.</text>
</comment>
<dbReference type="Pfam" id="PF02537">
    <property type="entry name" value="CRCB"/>
    <property type="match status" value="1"/>
</dbReference>
<evidence type="ECO:0000256" key="9">
    <source>
        <dbReference type="ARBA" id="ARBA00049940"/>
    </source>
</evidence>
<dbReference type="Proteomes" id="UP000460157">
    <property type="component" value="Unassembled WGS sequence"/>
</dbReference>
<feature type="transmembrane region" description="Helical" evidence="10">
    <location>
        <begin position="112"/>
        <end position="133"/>
    </location>
</feature>
<comment type="function">
    <text evidence="9">Fluoride-specific ion channel. Important for reducing fluoride concentration in the cell, thus reducing its toxicity.</text>
</comment>
<comment type="subcellular location">
    <subcellularLocation>
        <location evidence="1">Cell membrane</location>
        <topology evidence="1">Multi-pass membrane protein</topology>
    </subcellularLocation>
</comment>
<keyword evidence="5 10" id="KW-0472">Membrane</keyword>
<accession>A0A7K1UI81</accession>
<feature type="transmembrane region" description="Helical" evidence="10">
    <location>
        <begin position="64"/>
        <end position="92"/>
    </location>
</feature>
<keyword evidence="3 10" id="KW-0812">Transmembrane</keyword>
<evidence type="ECO:0000256" key="5">
    <source>
        <dbReference type="ARBA" id="ARBA00023136"/>
    </source>
</evidence>
<dbReference type="InterPro" id="IPR003691">
    <property type="entry name" value="FluC"/>
</dbReference>
<dbReference type="GO" id="GO:0005886">
    <property type="term" value="C:plasma membrane"/>
    <property type="evidence" value="ECO:0007669"/>
    <property type="project" value="UniProtKB-SubCell"/>
</dbReference>
<evidence type="ECO:0000256" key="1">
    <source>
        <dbReference type="ARBA" id="ARBA00004651"/>
    </source>
</evidence>
<gene>
    <name evidence="11" type="ORF">GNZ21_07275</name>
</gene>
<keyword evidence="6" id="KW-0407">Ion channel</keyword>
<name>A0A7K1UI81_9MICC</name>
<evidence type="ECO:0000256" key="2">
    <source>
        <dbReference type="ARBA" id="ARBA00022475"/>
    </source>
</evidence>
<feature type="transmembrane region" description="Helical" evidence="10">
    <location>
        <begin position="35"/>
        <end position="57"/>
    </location>
</feature>
<protein>
    <recommendedName>
        <fullName evidence="10">Fluoride-specific ion channel</fullName>
    </recommendedName>
</protein>
<keyword evidence="6" id="KW-0406">Ion transport</keyword>
<evidence type="ECO:0000256" key="10">
    <source>
        <dbReference type="RuleBase" id="RU004340"/>
    </source>
</evidence>
<sequence>MPALVFWVAVAGACGAVLRLLLVELSDEQYMRFPWATLMINLAGSGALGTLVGLAHAWRRLPQWALPVLGTGFLGSFTTFSAVILAGAAAQQRDLFAQVASSLVVPPEMWEVGAYLVISMLFCTAASAAGLTLGRAVFGCTGMDCAHAGGGPR</sequence>
<organism evidence="11 12">
    <name type="scientific">Nesterenkonia alkaliphila</name>
    <dbReference type="NCBI Taxonomy" id="1463631"/>
    <lineage>
        <taxon>Bacteria</taxon>
        <taxon>Bacillati</taxon>
        <taxon>Actinomycetota</taxon>
        <taxon>Actinomycetes</taxon>
        <taxon>Micrococcales</taxon>
        <taxon>Micrococcaceae</taxon>
        <taxon>Nesterenkonia</taxon>
    </lineage>
</organism>
<keyword evidence="6" id="KW-0813">Transport</keyword>
<evidence type="ECO:0000256" key="4">
    <source>
        <dbReference type="ARBA" id="ARBA00022989"/>
    </source>
</evidence>
<dbReference type="AlphaFoldDB" id="A0A7K1UI81"/>
<comment type="caution">
    <text evidence="11">The sequence shown here is derived from an EMBL/GenBank/DDBJ whole genome shotgun (WGS) entry which is preliminary data.</text>
</comment>
<keyword evidence="2 10" id="KW-1003">Cell membrane</keyword>
<dbReference type="OrthoDB" id="4408652at2"/>
<evidence type="ECO:0000313" key="12">
    <source>
        <dbReference type="Proteomes" id="UP000460157"/>
    </source>
</evidence>
<keyword evidence="12" id="KW-1185">Reference proteome</keyword>
<proteinExistence type="inferred from homology"/>
<evidence type="ECO:0000256" key="6">
    <source>
        <dbReference type="ARBA" id="ARBA00023303"/>
    </source>
</evidence>
<evidence type="ECO:0000256" key="8">
    <source>
        <dbReference type="ARBA" id="ARBA00035585"/>
    </source>
</evidence>